<dbReference type="EMBL" id="SLZR01000002">
    <property type="protein sequence ID" value="TCS43260.1"/>
    <property type="molecule type" value="Genomic_DNA"/>
</dbReference>
<dbReference type="Proteomes" id="UP000295793">
    <property type="component" value="Unassembled WGS sequence"/>
</dbReference>
<comment type="caution">
    <text evidence="2">The sequence shown here is derived from an EMBL/GenBank/DDBJ whole genome shotgun (WGS) entry which is preliminary data.</text>
</comment>
<gene>
    <name evidence="2" type="ORF">BCF53_102286</name>
</gene>
<feature type="transmembrane region" description="Helical" evidence="1">
    <location>
        <begin position="7"/>
        <end position="30"/>
    </location>
</feature>
<dbReference type="PROSITE" id="PS51257">
    <property type="entry name" value="PROKAR_LIPOPROTEIN"/>
    <property type="match status" value="1"/>
</dbReference>
<evidence type="ECO:0000313" key="3">
    <source>
        <dbReference type="Proteomes" id="UP000295793"/>
    </source>
</evidence>
<evidence type="ECO:0000256" key="1">
    <source>
        <dbReference type="SAM" id="Phobius"/>
    </source>
</evidence>
<keyword evidence="1" id="KW-1133">Transmembrane helix</keyword>
<dbReference type="OrthoDB" id="9874967at2"/>
<sequence length="132" mass="14608">MLSRKLLYLYSLIVFAPSVILFLTGCGVIYDEAYEQFGLIAGNKAALVLQAFGLFIGLFASFMLTCDLAGNPLGRIPLSYKRSIMVVGVVSGFFMNRWIGPSTMFWIPQLIGSIVLIVMSFIIPVTFKPKKL</sequence>
<keyword evidence="1" id="KW-0472">Membrane</keyword>
<name>A0A4R3IAD5_9GAMM</name>
<feature type="transmembrane region" description="Helical" evidence="1">
    <location>
        <begin position="82"/>
        <end position="99"/>
    </location>
</feature>
<evidence type="ECO:0000313" key="2">
    <source>
        <dbReference type="EMBL" id="TCS43260.1"/>
    </source>
</evidence>
<protein>
    <submittedName>
        <fullName evidence="2">Uncharacterized protein</fullName>
    </submittedName>
</protein>
<proteinExistence type="predicted"/>
<reference evidence="2 3" key="1">
    <citation type="submission" date="2019-03" db="EMBL/GenBank/DDBJ databases">
        <title>Genomic Encyclopedia of Archaeal and Bacterial Type Strains, Phase II (KMG-II): from individual species to whole genera.</title>
        <authorList>
            <person name="Goeker M."/>
        </authorList>
    </citation>
    <scope>NUCLEOTIDE SEQUENCE [LARGE SCALE GENOMIC DNA]</scope>
    <source>
        <strain evidence="2 3">DSM 15388</strain>
    </source>
</reference>
<keyword evidence="3" id="KW-1185">Reference proteome</keyword>
<organism evidence="2 3">
    <name type="scientific">Reinekea marinisedimentorum</name>
    <dbReference type="NCBI Taxonomy" id="230495"/>
    <lineage>
        <taxon>Bacteria</taxon>
        <taxon>Pseudomonadati</taxon>
        <taxon>Pseudomonadota</taxon>
        <taxon>Gammaproteobacteria</taxon>
        <taxon>Oceanospirillales</taxon>
        <taxon>Saccharospirillaceae</taxon>
        <taxon>Reinekea</taxon>
    </lineage>
</organism>
<dbReference type="AlphaFoldDB" id="A0A4R3IAD5"/>
<feature type="transmembrane region" description="Helical" evidence="1">
    <location>
        <begin position="50"/>
        <end position="70"/>
    </location>
</feature>
<accession>A0A4R3IAD5</accession>
<keyword evidence="1" id="KW-0812">Transmembrane</keyword>
<feature type="transmembrane region" description="Helical" evidence="1">
    <location>
        <begin position="105"/>
        <end position="127"/>
    </location>
</feature>
<dbReference type="RefSeq" id="WP_132700025.1">
    <property type="nucleotide sequence ID" value="NZ_SLZR01000002.1"/>
</dbReference>